<reference evidence="4 5" key="1">
    <citation type="submission" date="2020-12" db="EMBL/GenBank/DDBJ databases">
        <title>Vagococcus allomyrinae sp. nov. and Enterococcus lavae sp. nov., isolated from the larvae of Allomyrina dichotoma.</title>
        <authorList>
            <person name="Lee S.D."/>
        </authorList>
    </citation>
    <scope>NUCLEOTIDE SEQUENCE [LARGE SCALE GENOMIC DNA]</scope>
    <source>
        <strain evidence="4 5">BWM-S5</strain>
    </source>
</reference>
<organism evidence="4 5">
    <name type="scientific">Enterococcus larvae</name>
    <dbReference type="NCBI Taxonomy" id="2794352"/>
    <lineage>
        <taxon>Bacteria</taxon>
        <taxon>Bacillati</taxon>
        <taxon>Bacillota</taxon>
        <taxon>Bacilli</taxon>
        <taxon>Lactobacillales</taxon>
        <taxon>Enterococcaceae</taxon>
        <taxon>Enterococcus</taxon>
    </lineage>
</organism>
<evidence type="ECO:0000256" key="2">
    <source>
        <dbReference type="SAM" id="MobiDB-lite"/>
    </source>
</evidence>
<keyword evidence="1 3" id="KW-0732">Signal</keyword>
<gene>
    <name evidence="4" type="ORF">I6N96_15725</name>
</gene>
<evidence type="ECO:0008006" key="6">
    <source>
        <dbReference type="Google" id="ProtNLM"/>
    </source>
</evidence>
<comment type="caution">
    <text evidence="4">The sequence shown here is derived from an EMBL/GenBank/DDBJ whole genome shotgun (WGS) entry which is preliminary data.</text>
</comment>
<keyword evidence="5" id="KW-1185">Reference proteome</keyword>
<protein>
    <recommendedName>
        <fullName evidence="6">DUF5067 domain-containing protein</fullName>
    </recommendedName>
</protein>
<evidence type="ECO:0000313" key="4">
    <source>
        <dbReference type="EMBL" id="MBP1047738.1"/>
    </source>
</evidence>
<accession>A0ABS4CNG2</accession>
<evidence type="ECO:0000256" key="3">
    <source>
        <dbReference type="SAM" id="SignalP"/>
    </source>
</evidence>
<feature type="region of interest" description="Disordered" evidence="2">
    <location>
        <begin position="46"/>
        <end position="102"/>
    </location>
</feature>
<feature type="chain" id="PRO_5046858127" description="DUF5067 domain-containing protein" evidence="3">
    <location>
        <begin position="19"/>
        <end position="261"/>
    </location>
</feature>
<name>A0ABS4CNG2_9ENTE</name>
<sequence length="261" mass="28882">MKKMGYLGLVLFCGIALSACSSTDTSKLEEKLDKITKNVDSLHSKVDELSENGIASSTSESSEEETEESTKESKETTDSSKTKESSETKESKSEEKSTASADKVKGTVIEDDYVKLTVTDVKFIGNILSSVNDSEVMAVIYYTVENLSDDKLKPSGSVPYYFDVLEEDDISEDSLYSSDYVEYYKEFEDLYANTRLSIKSGAKIDGIMSYQISSKEKSVNINIYSESGLNSSDRSIIASQTYTAEEIAKDVKKNDSIEPNF</sequence>
<proteinExistence type="predicted"/>
<dbReference type="PROSITE" id="PS51257">
    <property type="entry name" value="PROKAR_LIPOPROTEIN"/>
    <property type="match status" value="1"/>
</dbReference>
<dbReference type="RefSeq" id="WP_209558518.1">
    <property type="nucleotide sequence ID" value="NZ_JAEDXU010000009.1"/>
</dbReference>
<dbReference type="Proteomes" id="UP000673375">
    <property type="component" value="Unassembled WGS sequence"/>
</dbReference>
<evidence type="ECO:0000256" key="1">
    <source>
        <dbReference type="ARBA" id="ARBA00022729"/>
    </source>
</evidence>
<dbReference type="EMBL" id="JAEDXU010000009">
    <property type="protein sequence ID" value="MBP1047738.1"/>
    <property type="molecule type" value="Genomic_DNA"/>
</dbReference>
<feature type="compositionally biased region" description="Basic and acidic residues" evidence="2">
    <location>
        <begin position="68"/>
        <end position="102"/>
    </location>
</feature>
<dbReference type="Gene3D" id="2.60.40.1240">
    <property type="match status" value="1"/>
</dbReference>
<dbReference type="InterPro" id="IPR029050">
    <property type="entry name" value="Immunoprotect_excell_Ig-like"/>
</dbReference>
<feature type="signal peptide" evidence="3">
    <location>
        <begin position="1"/>
        <end position="18"/>
    </location>
</feature>
<evidence type="ECO:0000313" key="5">
    <source>
        <dbReference type="Proteomes" id="UP000673375"/>
    </source>
</evidence>